<dbReference type="Gene3D" id="2.60.40.2580">
    <property type="match status" value="1"/>
</dbReference>
<sequence>MRIYKYLTLLISCCLLGSGCESDCDWVGPDGDFSEGRVSIRLQVSDASVIQTRAGDDVSEEAIENVTLLVYKKTGTENVPASWTLQDKAYQQLIDNNDVVSLYLTADEVHHQRIYAICNLADTSVVAWDKVQTVEALRTRNITIEKPDGAYTGKYVMCGFCKIDYGATLAKEYAIDVKRLAAKFDFDIFFRPTDPHDKFIVSELSMHNIPMGSRLLEDTEGDKDTLNFCKNDYGYDNVKGAHNSDLYHSSTLVAFDTQSSTGADYSASFRMFENRQGGVEDKPENWPDLAGLIGNTEGVPEGYSDLYRYYQQIYKGTKDGEGHATSRPLASYVTIKGIYTKAGGGAYEVAYYIYLGQDNYKDYNVLRNHHYVYQIRIYDIEDLDTRVSSRGIDDLAIFGDTAQVLDAHPNALQLLLYSMNDWTARVAEPDSTPWLEVSNSLAYVPRMAGGNREDQASFRMTGKGGLQYIYIHTDEYVPKMDNPTENKNFGIREGKVIFESGDERKEIVIKQYPAQMVICHIKYDVHTMKEVQDTFYVERVFEKNNIAWGFEKYWSFITDDLIASGQWDGLSNTRKLYDVALNGDKWGVEPAYKEGIPPYIALGYALGKNRDRNGNGKIDYNEIVWFLPAANELQALSGHIGGGADDCYDVQYRGSVAGLTGTGNLHSSTPSVADPAGETVGRVYFVNLTTGKKSLNLRSRYLNVLCCRRKNAWKGPDSGGSDGNVDNDPGWDDEEEEIMPKGN</sequence>
<dbReference type="PROSITE" id="PS00018">
    <property type="entry name" value="EF_HAND_1"/>
    <property type="match status" value="1"/>
</dbReference>
<dbReference type="RefSeq" id="WP_087345268.1">
    <property type="nucleotide sequence ID" value="NZ_NFJX01000012.1"/>
</dbReference>
<feature type="domain" description="DUF4906" evidence="2">
    <location>
        <begin position="329"/>
        <end position="375"/>
    </location>
</feature>
<name>A0A1Y4IBR0_PARDI</name>
<dbReference type="PROSITE" id="PS51257">
    <property type="entry name" value="PROKAR_LIPOPROTEIN"/>
    <property type="match status" value="1"/>
</dbReference>
<proteinExistence type="predicted"/>
<evidence type="ECO:0000313" key="3">
    <source>
        <dbReference type="EMBL" id="OUP17673.1"/>
    </source>
</evidence>
<dbReference type="Proteomes" id="UP000195950">
    <property type="component" value="Unassembled WGS sequence"/>
</dbReference>
<organism evidence="3 4">
    <name type="scientific">Parabacteroides distasonis</name>
    <dbReference type="NCBI Taxonomy" id="823"/>
    <lineage>
        <taxon>Bacteria</taxon>
        <taxon>Pseudomonadati</taxon>
        <taxon>Bacteroidota</taxon>
        <taxon>Bacteroidia</taxon>
        <taxon>Bacteroidales</taxon>
        <taxon>Tannerellaceae</taxon>
        <taxon>Parabacteroides</taxon>
    </lineage>
</organism>
<dbReference type="InterPro" id="IPR032594">
    <property type="entry name" value="DUF4906"/>
</dbReference>
<evidence type="ECO:0000313" key="4">
    <source>
        <dbReference type="Proteomes" id="UP000195950"/>
    </source>
</evidence>
<comment type="caution">
    <text evidence="3">The sequence shown here is derived from an EMBL/GenBank/DDBJ whole genome shotgun (WGS) entry which is preliminary data.</text>
</comment>
<dbReference type="Pfam" id="PF16249">
    <property type="entry name" value="DUF4906"/>
    <property type="match status" value="1"/>
</dbReference>
<feature type="region of interest" description="Disordered" evidence="1">
    <location>
        <begin position="715"/>
        <end position="743"/>
    </location>
</feature>
<protein>
    <recommendedName>
        <fullName evidence="2">DUF4906 domain-containing protein</fullName>
    </recommendedName>
</protein>
<gene>
    <name evidence="3" type="ORF">B5F32_13395</name>
</gene>
<accession>A0A1Y4IBR0</accession>
<dbReference type="EMBL" id="NFJX01000012">
    <property type="protein sequence ID" value="OUP17673.1"/>
    <property type="molecule type" value="Genomic_DNA"/>
</dbReference>
<evidence type="ECO:0000256" key="1">
    <source>
        <dbReference type="SAM" id="MobiDB-lite"/>
    </source>
</evidence>
<evidence type="ECO:0000259" key="2">
    <source>
        <dbReference type="Pfam" id="PF16249"/>
    </source>
</evidence>
<reference evidence="4" key="1">
    <citation type="submission" date="2017-04" db="EMBL/GenBank/DDBJ databases">
        <title>Function of individual gut microbiota members based on whole genome sequencing of pure cultures obtained from chicken caecum.</title>
        <authorList>
            <person name="Medvecky M."/>
            <person name="Cejkova D."/>
            <person name="Polansky O."/>
            <person name="Karasova D."/>
            <person name="Kubasova T."/>
            <person name="Cizek A."/>
            <person name="Rychlik I."/>
        </authorList>
    </citation>
    <scope>NUCLEOTIDE SEQUENCE [LARGE SCALE GENOMIC DNA]</scope>
    <source>
        <strain evidence="4">An199</strain>
    </source>
</reference>
<dbReference type="InterPro" id="IPR018247">
    <property type="entry name" value="EF_Hand_1_Ca_BS"/>
</dbReference>
<dbReference type="AlphaFoldDB" id="A0A1Y4IBR0"/>